<dbReference type="SUPFAM" id="SSF116842">
    <property type="entry name" value="XseB-like"/>
    <property type="match status" value="1"/>
</dbReference>
<gene>
    <name evidence="5" type="primary">xseB</name>
    <name evidence="5" type="ORF">KHC33_01860</name>
</gene>
<keyword evidence="1" id="KW-0963">Cytoplasm</keyword>
<dbReference type="Proteomes" id="UP000680656">
    <property type="component" value="Chromosome"/>
</dbReference>
<feature type="coiled-coil region" evidence="4">
    <location>
        <begin position="2"/>
        <end position="60"/>
    </location>
</feature>
<dbReference type="EC" id="3.1.11.6" evidence="5"/>
<dbReference type="AlphaFoldDB" id="A0A8E7EHS5"/>
<dbReference type="EMBL" id="CP075546">
    <property type="protein sequence ID" value="QVV89307.1"/>
    <property type="molecule type" value="Genomic_DNA"/>
</dbReference>
<dbReference type="InterPro" id="IPR003761">
    <property type="entry name" value="Exonuc_VII_S"/>
</dbReference>
<evidence type="ECO:0000313" key="5">
    <source>
        <dbReference type="EMBL" id="QVV89307.1"/>
    </source>
</evidence>
<dbReference type="HAMAP" id="MF_00337">
    <property type="entry name" value="Exonuc_7_S"/>
    <property type="match status" value="1"/>
</dbReference>
<keyword evidence="2" id="KW-0540">Nuclease</keyword>
<evidence type="ECO:0000313" key="6">
    <source>
        <dbReference type="Proteomes" id="UP000680656"/>
    </source>
</evidence>
<dbReference type="PIRSF" id="PIRSF006488">
    <property type="entry name" value="Exonuc_VII_S"/>
    <property type="match status" value="1"/>
</dbReference>
<dbReference type="Gene3D" id="1.10.287.1040">
    <property type="entry name" value="Exonuclease VII, small subunit"/>
    <property type="match status" value="1"/>
</dbReference>
<keyword evidence="3 5" id="KW-0378">Hydrolase</keyword>
<dbReference type="InterPro" id="IPR037004">
    <property type="entry name" value="Exonuc_VII_ssu_sf"/>
</dbReference>
<dbReference type="GO" id="GO:0009318">
    <property type="term" value="C:exodeoxyribonuclease VII complex"/>
    <property type="evidence" value="ECO:0007669"/>
    <property type="project" value="InterPro"/>
</dbReference>
<evidence type="ECO:0000256" key="1">
    <source>
        <dbReference type="ARBA" id="ARBA00022490"/>
    </source>
</evidence>
<dbReference type="GO" id="GO:0005829">
    <property type="term" value="C:cytosol"/>
    <property type="evidence" value="ECO:0007669"/>
    <property type="project" value="TreeGrafter"/>
</dbReference>
<dbReference type="GO" id="GO:0006308">
    <property type="term" value="P:DNA catabolic process"/>
    <property type="evidence" value="ECO:0007669"/>
    <property type="project" value="InterPro"/>
</dbReference>
<evidence type="ECO:0000256" key="2">
    <source>
        <dbReference type="ARBA" id="ARBA00022722"/>
    </source>
</evidence>
<dbReference type="GO" id="GO:0008855">
    <property type="term" value="F:exodeoxyribonuclease VII activity"/>
    <property type="evidence" value="ECO:0007669"/>
    <property type="project" value="UniProtKB-EC"/>
</dbReference>
<dbReference type="Pfam" id="PF02609">
    <property type="entry name" value="Exonuc_VII_S"/>
    <property type="match status" value="1"/>
</dbReference>
<protein>
    <submittedName>
        <fullName evidence="5">Exodeoxyribonuclease VII small subunit</fullName>
        <ecNumber evidence="5">3.1.11.6</ecNumber>
    </submittedName>
</protein>
<evidence type="ECO:0000256" key="4">
    <source>
        <dbReference type="SAM" id="Coils"/>
    </source>
</evidence>
<reference evidence="5 6" key="1">
    <citation type="submission" date="2021-05" db="EMBL/GenBank/DDBJ databases">
        <title>A novel Methanospirillum isolate from a pyrite-forming mixed culture.</title>
        <authorList>
            <person name="Bunk B."/>
            <person name="Sproer C."/>
            <person name="Spring S."/>
            <person name="Pester M."/>
        </authorList>
    </citation>
    <scope>NUCLEOTIDE SEQUENCE [LARGE SCALE GENOMIC DNA]</scope>
    <source>
        <strain evidence="5 6">J.3.6.1-F.2.7.3</strain>
    </source>
</reference>
<dbReference type="PANTHER" id="PTHR34137">
    <property type="entry name" value="EXODEOXYRIBONUCLEASE 7 SMALL SUBUNIT"/>
    <property type="match status" value="1"/>
</dbReference>
<sequence length="61" mass="7190">MTKKYEELISELKEIVKKIEDNNTSLDEMITLYEQGTILVRQCEDRLTEIEVKITELGRES</sequence>
<dbReference type="KEGG" id="mrtj:KHC33_01860"/>
<dbReference type="GeneID" id="65095890"/>
<proteinExistence type="inferred from homology"/>
<dbReference type="RefSeq" id="WP_214420104.1">
    <property type="nucleotide sequence ID" value="NZ_CP075546.1"/>
</dbReference>
<organism evidence="5 6">
    <name type="scientific">Methanospirillum purgamenti</name>
    <dbReference type="NCBI Taxonomy" id="2834276"/>
    <lineage>
        <taxon>Archaea</taxon>
        <taxon>Methanobacteriati</taxon>
        <taxon>Methanobacteriota</taxon>
        <taxon>Stenosarchaea group</taxon>
        <taxon>Methanomicrobia</taxon>
        <taxon>Methanomicrobiales</taxon>
        <taxon>Methanospirillaceae</taxon>
        <taxon>Methanospirillum</taxon>
    </lineage>
</organism>
<keyword evidence="4" id="KW-0175">Coiled coil</keyword>
<evidence type="ECO:0000256" key="3">
    <source>
        <dbReference type="ARBA" id="ARBA00022801"/>
    </source>
</evidence>
<keyword evidence="6" id="KW-1185">Reference proteome</keyword>
<dbReference type="NCBIfam" id="TIGR01280">
    <property type="entry name" value="xseB"/>
    <property type="match status" value="1"/>
</dbReference>
<dbReference type="PANTHER" id="PTHR34137:SF1">
    <property type="entry name" value="EXODEOXYRIBONUCLEASE 7 SMALL SUBUNIT"/>
    <property type="match status" value="1"/>
</dbReference>
<accession>A0A8E7EHS5</accession>
<name>A0A8E7EHS5_9EURY</name>